<dbReference type="SMART" id="SM00304">
    <property type="entry name" value="HAMP"/>
    <property type="match status" value="1"/>
</dbReference>
<dbReference type="RefSeq" id="WP_074671557.1">
    <property type="nucleotide sequence ID" value="NZ_FNQG01000004.1"/>
</dbReference>
<dbReference type="CDD" id="cd18773">
    <property type="entry name" value="PDC1_HK_sensor"/>
    <property type="match status" value="1"/>
</dbReference>
<dbReference type="EMBL" id="FNQG01000004">
    <property type="protein sequence ID" value="SDZ90365.1"/>
    <property type="molecule type" value="Genomic_DNA"/>
</dbReference>
<dbReference type="SUPFAM" id="SSF81606">
    <property type="entry name" value="PP2C-like"/>
    <property type="match status" value="1"/>
</dbReference>
<sequence length="732" mass="81974">MVKLSIRGRVLLLLLASVLITLMAVGGLAFYALYTTKTTMMAQGDAMGQLLAESLGGKVEGEAKENLREMTRIKAQHLSRELLMLKKDVTYMADAMHTILTSPEQYRPRKLPETRQEADILSETVYIHYSPDLQSRGINEALQREIDLAGNFAEVLEPLSKYYRGYRTSMYAGSREGYFICLDIVPSEQGRASIYPSPELRQNFIDTFDPRERFWYKQGEQTNKPIFSDIYRGAEGKLDVTCAMPYYDADGFAGVVGISYSVEDLYRTFLSDAIKQKGISFVLDCHGRVVFSSEDEGILAARLDGFDIREQSAAEPDIAAAARRMVAAESDVVSVNMNGKTYYLAFAPLEGTIWSFGTMIEAQNVMTPVEQVKDAVLQKMSDLQVVAQSIFDRFIWRSALLLIPLALLLFYISGLMAGRLTRPILQLVEGVKEIAAGNFDRKLHISTGDEIEKLAVSVNSMSEDLKLYTENLAQVAAEKERSRTELEVAAQIQQDMLPSTFPPFPERQEFSIYALMQPARDVGGDFYDFYIVQDNYLVVTIADVSGKGIPAALFMAKCQSVLKSYIVGEKCPENLGAILERANKDICQNNEAAMFVTVLVGVLDLRNGHFTYAHCGHCPPLLQHEGRYEFLPLPKSYVLGLWERPYVQKSMDLTPGDMIFLYTDGVSEAMDVDGNLFTEPRIRDTLNNLSAERQPEKLLPQMLAAIRQYAGGEEQSDDITMVGLRYDGQSEK</sequence>
<evidence type="ECO:0000259" key="10">
    <source>
        <dbReference type="PROSITE" id="PS51746"/>
    </source>
</evidence>
<feature type="transmembrane region" description="Helical" evidence="8">
    <location>
        <begin position="394"/>
        <end position="412"/>
    </location>
</feature>
<dbReference type="InterPro" id="IPR036457">
    <property type="entry name" value="PPM-type-like_dom_sf"/>
</dbReference>
<keyword evidence="6 8" id="KW-0472">Membrane</keyword>
<protein>
    <submittedName>
        <fullName evidence="11">Sigma-B regulation protein RsbU (Phosphoserine phosphatase)</fullName>
    </submittedName>
</protein>
<evidence type="ECO:0000256" key="2">
    <source>
        <dbReference type="ARBA" id="ARBA00022475"/>
    </source>
</evidence>
<dbReference type="PANTHER" id="PTHR43156">
    <property type="entry name" value="STAGE II SPORULATION PROTEIN E-RELATED"/>
    <property type="match status" value="1"/>
</dbReference>
<dbReference type="Pfam" id="PF02743">
    <property type="entry name" value="dCache_1"/>
    <property type="match status" value="1"/>
</dbReference>
<evidence type="ECO:0000256" key="5">
    <source>
        <dbReference type="ARBA" id="ARBA00022989"/>
    </source>
</evidence>
<dbReference type="PANTHER" id="PTHR43156:SF2">
    <property type="entry name" value="STAGE II SPORULATION PROTEIN E"/>
    <property type="match status" value="1"/>
</dbReference>
<dbReference type="Pfam" id="PF00672">
    <property type="entry name" value="HAMP"/>
    <property type="match status" value="1"/>
</dbReference>
<dbReference type="OrthoDB" id="311592at2"/>
<dbReference type="InterPro" id="IPR033479">
    <property type="entry name" value="dCache_1"/>
</dbReference>
<dbReference type="Gene3D" id="3.30.450.20">
    <property type="entry name" value="PAS domain"/>
    <property type="match status" value="1"/>
</dbReference>
<keyword evidence="2" id="KW-1003">Cell membrane</keyword>
<evidence type="ECO:0000256" key="8">
    <source>
        <dbReference type="SAM" id="Phobius"/>
    </source>
</evidence>
<dbReference type="Proteomes" id="UP000183469">
    <property type="component" value="Unassembled WGS sequence"/>
</dbReference>
<dbReference type="CDD" id="cd06225">
    <property type="entry name" value="HAMP"/>
    <property type="match status" value="1"/>
</dbReference>
<dbReference type="InterPro" id="IPR001932">
    <property type="entry name" value="PPM-type_phosphatase-like_dom"/>
</dbReference>
<keyword evidence="4" id="KW-0378">Hydrolase</keyword>
<evidence type="ECO:0000313" key="12">
    <source>
        <dbReference type="Proteomes" id="UP000183469"/>
    </source>
</evidence>
<name>A0A1H3WT95_SELRU</name>
<dbReference type="GO" id="GO:0005886">
    <property type="term" value="C:plasma membrane"/>
    <property type="evidence" value="ECO:0007669"/>
    <property type="project" value="UniProtKB-SubCell"/>
</dbReference>
<dbReference type="GO" id="GO:0016791">
    <property type="term" value="F:phosphatase activity"/>
    <property type="evidence" value="ECO:0007669"/>
    <property type="project" value="TreeGrafter"/>
</dbReference>
<organism evidence="11 12">
    <name type="scientific">Selenomonas ruminantium</name>
    <dbReference type="NCBI Taxonomy" id="971"/>
    <lineage>
        <taxon>Bacteria</taxon>
        <taxon>Bacillati</taxon>
        <taxon>Bacillota</taxon>
        <taxon>Negativicutes</taxon>
        <taxon>Selenomonadales</taxon>
        <taxon>Selenomonadaceae</taxon>
        <taxon>Selenomonas</taxon>
    </lineage>
</organism>
<dbReference type="AlphaFoldDB" id="A0A1H3WT95"/>
<evidence type="ECO:0000256" key="6">
    <source>
        <dbReference type="ARBA" id="ARBA00023136"/>
    </source>
</evidence>
<keyword evidence="3 8" id="KW-0812">Transmembrane</keyword>
<dbReference type="Gene3D" id="3.60.40.10">
    <property type="entry name" value="PPM-type phosphatase domain"/>
    <property type="match status" value="1"/>
</dbReference>
<dbReference type="Gene3D" id="6.10.340.10">
    <property type="match status" value="1"/>
</dbReference>
<evidence type="ECO:0000256" key="7">
    <source>
        <dbReference type="SAM" id="Coils"/>
    </source>
</evidence>
<feature type="domain" description="HAMP" evidence="9">
    <location>
        <begin position="418"/>
        <end position="470"/>
    </location>
</feature>
<evidence type="ECO:0000259" key="9">
    <source>
        <dbReference type="PROSITE" id="PS50885"/>
    </source>
</evidence>
<keyword evidence="7" id="KW-0175">Coiled coil</keyword>
<dbReference type="Pfam" id="PF07228">
    <property type="entry name" value="SpoIIE"/>
    <property type="match status" value="1"/>
</dbReference>
<dbReference type="PROSITE" id="PS51746">
    <property type="entry name" value="PPM_2"/>
    <property type="match status" value="1"/>
</dbReference>
<feature type="coiled-coil region" evidence="7">
    <location>
        <begin position="458"/>
        <end position="485"/>
    </location>
</feature>
<dbReference type="InterPro" id="IPR003660">
    <property type="entry name" value="HAMP_dom"/>
</dbReference>
<reference evidence="11 12" key="1">
    <citation type="submission" date="2016-10" db="EMBL/GenBank/DDBJ databases">
        <authorList>
            <person name="de Groot N.N."/>
        </authorList>
    </citation>
    <scope>NUCLEOTIDE SEQUENCE [LARGE SCALE GENOMIC DNA]</scope>
    <source>
        <strain evidence="11 12">DSM 2872</strain>
    </source>
</reference>
<dbReference type="GO" id="GO:0007165">
    <property type="term" value="P:signal transduction"/>
    <property type="evidence" value="ECO:0007669"/>
    <property type="project" value="InterPro"/>
</dbReference>
<dbReference type="InterPro" id="IPR052016">
    <property type="entry name" value="Bact_Sigma-Reg"/>
</dbReference>
<evidence type="ECO:0000256" key="4">
    <source>
        <dbReference type="ARBA" id="ARBA00022801"/>
    </source>
</evidence>
<gene>
    <name evidence="11" type="ORF">SAMN05660648_01167</name>
</gene>
<proteinExistence type="predicted"/>
<keyword evidence="5 8" id="KW-1133">Transmembrane helix</keyword>
<evidence type="ECO:0000256" key="3">
    <source>
        <dbReference type="ARBA" id="ARBA00022692"/>
    </source>
</evidence>
<dbReference type="PROSITE" id="PS50885">
    <property type="entry name" value="HAMP"/>
    <property type="match status" value="1"/>
</dbReference>
<evidence type="ECO:0000256" key="1">
    <source>
        <dbReference type="ARBA" id="ARBA00004651"/>
    </source>
</evidence>
<dbReference type="SMART" id="SM00331">
    <property type="entry name" value="PP2C_SIG"/>
    <property type="match status" value="1"/>
</dbReference>
<accession>A0A1H3WT95</accession>
<comment type="subcellular location">
    <subcellularLocation>
        <location evidence="1">Cell membrane</location>
        <topology evidence="1">Multi-pass membrane protein</topology>
    </subcellularLocation>
</comment>
<evidence type="ECO:0000313" key="11">
    <source>
        <dbReference type="EMBL" id="SDZ90365.1"/>
    </source>
</evidence>
<dbReference type="SUPFAM" id="SSF158472">
    <property type="entry name" value="HAMP domain-like"/>
    <property type="match status" value="1"/>
</dbReference>
<feature type="domain" description="PPM-type phosphatase" evidence="10">
    <location>
        <begin position="509"/>
        <end position="726"/>
    </location>
</feature>